<protein>
    <submittedName>
        <fullName evidence="2">Uncharacterized protein</fullName>
    </submittedName>
</protein>
<proteinExistence type="predicted"/>
<name>A0A1X6NU94_PORUM</name>
<feature type="compositionally biased region" description="Low complexity" evidence="1">
    <location>
        <begin position="42"/>
        <end position="53"/>
    </location>
</feature>
<reference evidence="2 3" key="1">
    <citation type="submission" date="2017-03" db="EMBL/GenBank/DDBJ databases">
        <title>WGS assembly of Porphyra umbilicalis.</title>
        <authorList>
            <person name="Brawley S.H."/>
            <person name="Blouin N.A."/>
            <person name="Ficko-Blean E."/>
            <person name="Wheeler G.L."/>
            <person name="Lohr M."/>
            <person name="Goodson H.V."/>
            <person name="Jenkins J.W."/>
            <person name="Blaby-Haas C.E."/>
            <person name="Helliwell K.E."/>
            <person name="Chan C."/>
            <person name="Marriage T."/>
            <person name="Bhattacharya D."/>
            <person name="Klein A.S."/>
            <person name="Badis Y."/>
            <person name="Brodie J."/>
            <person name="Cao Y."/>
            <person name="Collen J."/>
            <person name="Dittami S.M."/>
            <person name="Gachon C.M."/>
            <person name="Green B.R."/>
            <person name="Karpowicz S."/>
            <person name="Kim J.W."/>
            <person name="Kudahl U."/>
            <person name="Lin S."/>
            <person name="Michel G."/>
            <person name="Mittag M."/>
            <person name="Olson B.J."/>
            <person name="Pangilinan J."/>
            <person name="Peng Y."/>
            <person name="Qiu H."/>
            <person name="Shu S."/>
            <person name="Singer J.T."/>
            <person name="Smith A.G."/>
            <person name="Sprecher B.N."/>
            <person name="Wagner V."/>
            <person name="Wang W."/>
            <person name="Wang Z.-Y."/>
            <person name="Yan J."/>
            <person name="Yarish C."/>
            <person name="Zoeuner-Riek S."/>
            <person name="Zhuang Y."/>
            <person name="Zou Y."/>
            <person name="Lindquist E.A."/>
            <person name="Grimwood J."/>
            <person name="Barry K."/>
            <person name="Rokhsar D.S."/>
            <person name="Schmutz J."/>
            <person name="Stiller J.W."/>
            <person name="Grossman A.R."/>
            <person name="Prochnik S.E."/>
        </authorList>
    </citation>
    <scope>NUCLEOTIDE SEQUENCE [LARGE SCALE GENOMIC DNA]</scope>
    <source>
        <strain evidence="2">4086291</strain>
    </source>
</reference>
<evidence type="ECO:0000313" key="2">
    <source>
        <dbReference type="EMBL" id="OSX72147.1"/>
    </source>
</evidence>
<dbReference type="AlphaFoldDB" id="A0A1X6NU94"/>
<accession>A0A1X6NU94</accession>
<dbReference type="EMBL" id="KV919080">
    <property type="protein sequence ID" value="OSX72147.1"/>
    <property type="molecule type" value="Genomic_DNA"/>
</dbReference>
<feature type="region of interest" description="Disordered" evidence="1">
    <location>
        <begin position="1"/>
        <end position="25"/>
    </location>
</feature>
<gene>
    <name evidence="2" type="ORF">BU14_0463s0009</name>
</gene>
<feature type="compositionally biased region" description="Pro residues" evidence="1">
    <location>
        <begin position="9"/>
        <end position="21"/>
    </location>
</feature>
<feature type="region of interest" description="Disordered" evidence="1">
    <location>
        <begin position="41"/>
        <end position="70"/>
    </location>
</feature>
<keyword evidence="3" id="KW-1185">Reference proteome</keyword>
<evidence type="ECO:0000313" key="3">
    <source>
        <dbReference type="Proteomes" id="UP000218209"/>
    </source>
</evidence>
<organism evidence="2 3">
    <name type="scientific">Porphyra umbilicalis</name>
    <name type="common">Purple laver</name>
    <name type="synonym">Red alga</name>
    <dbReference type="NCBI Taxonomy" id="2786"/>
    <lineage>
        <taxon>Eukaryota</taxon>
        <taxon>Rhodophyta</taxon>
        <taxon>Bangiophyceae</taxon>
        <taxon>Bangiales</taxon>
        <taxon>Bangiaceae</taxon>
        <taxon>Porphyra</taxon>
    </lineage>
</organism>
<dbReference type="Proteomes" id="UP000218209">
    <property type="component" value="Unassembled WGS sequence"/>
</dbReference>
<evidence type="ECO:0000256" key="1">
    <source>
        <dbReference type="SAM" id="MobiDB-lite"/>
    </source>
</evidence>
<sequence>MTPFILGPSSPPRGDPPPPLARPQICPPARALRVVRRGSHQPPATCCTLAPTPRSALPTRARPRSAPDRQGAHVHPRLCVLALVCLRQRVHHDQVVDGLGKDRRPPHHVRLRVLVVLDRRPRPVRDALQRHVGLLAPPDFLERRPGHLVGEHPGHPLGARRQLRLDDLATVPPQRRHCLAPPVLGLGRLLGRRVHVLKRQRRDHRAAANLDADRLEAHIRRHPGNVAEGAGGAVGALRHARPRLALAVRRAGLVATRPRHAPGDGKHLRRDDAAVGELAALVLGRQHRVDGHRGGLALGRRRGLGRRRPPCGRRLRRRQRHGRAALLAARARGSRPHCGPVSARRHRLDGAGLTHVGGDRLVDALKARLTVLARAPPL</sequence>